<sequence>MNPLITKLDTIYKPIVKGSQAEQLGLTEQQAARPFITRYTYDGKVGYYGRFYGSTIESGSTSGRDWATLWSDWNADTTNVLVTTI</sequence>
<dbReference type="AlphaFoldDB" id="A0A5Q0TC94"/>
<dbReference type="EMBL" id="CP045699">
    <property type="protein sequence ID" value="QGA64792.1"/>
    <property type="molecule type" value="Genomic_DNA"/>
</dbReference>
<protein>
    <submittedName>
        <fullName evidence="1">Uncharacterized protein</fullName>
    </submittedName>
</protein>
<keyword evidence="2" id="KW-1185">Reference proteome</keyword>
<evidence type="ECO:0000313" key="2">
    <source>
        <dbReference type="Proteomes" id="UP000348942"/>
    </source>
</evidence>
<organism evidence="1 2">
    <name type="scientific">Vibrio algicola</name>
    <dbReference type="NCBI Taxonomy" id="2662262"/>
    <lineage>
        <taxon>Bacteria</taxon>
        <taxon>Pseudomonadati</taxon>
        <taxon>Pseudomonadota</taxon>
        <taxon>Gammaproteobacteria</taxon>
        <taxon>Vibrionales</taxon>
        <taxon>Vibrionaceae</taxon>
        <taxon>Vibrio</taxon>
    </lineage>
</organism>
<proteinExistence type="predicted"/>
<evidence type="ECO:0000313" key="1">
    <source>
        <dbReference type="EMBL" id="QGA64792.1"/>
    </source>
</evidence>
<gene>
    <name evidence="1" type="ORF">GFB47_04855</name>
</gene>
<reference evidence="1 2" key="1">
    <citation type="submission" date="2019-10" db="EMBL/GenBank/DDBJ databases">
        <title>Vibrio sp. nov., isolated from Coralline algae surface.</title>
        <authorList>
            <person name="Geng Y."/>
            <person name="Zhang X."/>
        </authorList>
    </citation>
    <scope>NUCLEOTIDE SEQUENCE [LARGE SCALE GENOMIC DNA]</scope>
    <source>
        <strain evidence="1 2">SM1977</strain>
    </source>
</reference>
<accession>A0A5Q0TC94</accession>
<dbReference type="RefSeq" id="WP_153446943.1">
    <property type="nucleotide sequence ID" value="NZ_CP045699.1"/>
</dbReference>
<name>A0A5Q0TC94_9VIBR</name>
<dbReference type="Proteomes" id="UP000348942">
    <property type="component" value="Chromosome 1"/>
</dbReference>